<gene>
    <name evidence="1" type="ORF">L6452_32539</name>
</gene>
<reference evidence="2" key="1">
    <citation type="journal article" date="2022" name="Mol. Ecol. Resour.">
        <title>The genomes of chicory, endive, great burdock and yacon provide insights into Asteraceae palaeo-polyploidization history and plant inulin production.</title>
        <authorList>
            <person name="Fan W."/>
            <person name="Wang S."/>
            <person name="Wang H."/>
            <person name="Wang A."/>
            <person name="Jiang F."/>
            <person name="Liu H."/>
            <person name="Zhao H."/>
            <person name="Xu D."/>
            <person name="Zhang Y."/>
        </authorList>
    </citation>
    <scope>NUCLEOTIDE SEQUENCE [LARGE SCALE GENOMIC DNA]</scope>
    <source>
        <strain evidence="2">cv. Niubang</strain>
    </source>
</reference>
<protein>
    <submittedName>
        <fullName evidence="1">Uncharacterized protein</fullName>
    </submittedName>
</protein>
<accession>A0ACB8Z4L2</accession>
<proteinExistence type="predicted"/>
<keyword evidence="2" id="KW-1185">Reference proteome</keyword>
<dbReference type="Proteomes" id="UP001055879">
    <property type="component" value="Linkage Group LG11"/>
</dbReference>
<evidence type="ECO:0000313" key="2">
    <source>
        <dbReference type="Proteomes" id="UP001055879"/>
    </source>
</evidence>
<dbReference type="EMBL" id="CM042057">
    <property type="protein sequence ID" value="KAI3692717.1"/>
    <property type="molecule type" value="Genomic_DNA"/>
</dbReference>
<reference evidence="1 2" key="2">
    <citation type="journal article" date="2022" name="Mol. Ecol. Resour.">
        <title>The genomes of chicory, endive, great burdock and yacon provide insights into Asteraceae paleo-polyploidization history and plant inulin production.</title>
        <authorList>
            <person name="Fan W."/>
            <person name="Wang S."/>
            <person name="Wang H."/>
            <person name="Wang A."/>
            <person name="Jiang F."/>
            <person name="Liu H."/>
            <person name="Zhao H."/>
            <person name="Xu D."/>
            <person name="Zhang Y."/>
        </authorList>
    </citation>
    <scope>NUCLEOTIDE SEQUENCE [LARGE SCALE GENOMIC DNA]</scope>
    <source>
        <strain evidence="2">cv. Niubang</strain>
    </source>
</reference>
<comment type="caution">
    <text evidence="1">The sequence shown here is derived from an EMBL/GenBank/DDBJ whole genome shotgun (WGS) entry which is preliminary data.</text>
</comment>
<name>A0ACB8Z4L2_ARCLA</name>
<sequence>MSIALFQCRELGWKIDGCLTILIMGNDLISDFKLLTICITEISPFNQANLSTFTIVGYHGLATCRKD</sequence>
<organism evidence="1 2">
    <name type="scientific">Arctium lappa</name>
    <name type="common">Greater burdock</name>
    <name type="synonym">Lappa major</name>
    <dbReference type="NCBI Taxonomy" id="4217"/>
    <lineage>
        <taxon>Eukaryota</taxon>
        <taxon>Viridiplantae</taxon>
        <taxon>Streptophyta</taxon>
        <taxon>Embryophyta</taxon>
        <taxon>Tracheophyta</taxon>
        <taxon>Spermatophyta</taxon>
        <taxon>Magnoliopsida</taxon>
        <taxon>eudicotyledons</taxon>
        <taxon>Gunneridae</taxon>
        <taxon>Pentapetalae</taxon>
        <taxon>asterids</taxon>
        <taxon>campanulids</taxon>
        <taxon>Asterales</taxon>
        <taxon>Asteraceae</taxon>
        <taxon>Carduoideae</taxon>
        <taxon>Cardueae</taxon>
        <taxon>Arctiinae</taxon>
        <taxon>Arctium</taxon>
    </lineage>
</organism>
<evidence type="ECO:0000313" key="1">
    <source>
        <dbReference type="EMBL" id="KAI3692717.1"/>
    </source>
</evidence>